<evidence type="ECO:0000313" key="1">
    <source>
        <dbReference type="EMBL" id="KAF8466537.1"/>
    </source>
</evidence>
<dbReference type="InterPro" id="IPR029058">
    <property type="entry name" value="AB_hydrolase_fold"/>
</dbReference>
<protein>
    <submittedName>
        <fullName evidence="1">Alpha/Beta hydrolase protein</fullName>
    </submittedName>
</protein>
<dbReference type="EMBL" id="WHVB01000040">
    <property type="protein sequence ID" value="KAF8466537.1"/>
    <property type="molecule type" value="Genomic_DNA"/>
</dbReference>
<sequence length="403" mass="44479">MSPWIASITSRACARLHRSKYRAHTYAPSITNSGSSSHPFLSLRNAGPLAGLLVQPTASSDPPSGWLVLSTFVGLPIALWAYKCMMLVIFQRKVIYMGYVPPGSRTESLRDVYPEGTPKGIHIEELSIPSSQPNTVRLSTLLLRRRDATSPPKHVVVYCQGNAGNPLHRIPVFNNLLNAIPSLAILAPAPRSYWTSSGASRPTQAGLIADYTAALAFAASRFPTSRLTIYGHSLGASIALCLLAHPDHKEVSNPATVVHGLVLENAFTSVPDMVRVLYPQRWLPYRYLGPFVRDRWDACAAAASHLFPRGLARRAMVIVSERDEVVPPEMGREIFNALRASEDTQEGGEGVGSMVREQEQKLLGRFVVVEGALHEDAWRYREWTRAVKLYLEDLQSEPTNPIH</sequence>
<keyword evidence="2" id="KW-1185">Reference proteome</keyword>
<reference evidence="1" key="2">
    <citation type="journal article" date="2020" name="Nat. Commun.">
        <title>Large-scale genome sequencing of mycorrhizal fungi provides insights into the early evolution of symbiotic traits.</title>
        <authorList>
            <person name="Miyauchi S."/>
            <person name="Kiss E."/>
            <person name="Kuo A."/>
            <person name="Drula E."/>
            <person name="Kohler A."/>
            <person name="Sanchez-Garcia M."/>
            <person name="Morin E."/>
            <person name="Andreopoulos B."/>
            <person name="Barry K.W."/>
            <person name="Bonito G."/>
            <person name="Buee M."/>
            <person name="Carver A."/>
            <person name="Chen C."/>
            <person name="Cichocki N."/>
            <person name="Clum A."/>
            <person name="Culley D."/>
            <person name="Crous P.W."/>
            <person name="Fauchery L."/>
            <person name="Girlanda M."/>
            <person name="Hayes R.D."/>
            <person name="Keri Z."/>
            <person name="LaButti K."/>
            <person name="Lipzen A."/>
            <person name="Lombard V."/>
            <person name="Magnuson J."/>
            <person name="Maillard F."/>
            <person name="Murat C."/>
            <person name="Nolan M."/>
            <person name="Ohm R.A."/>
            <person name="Pangilinan J."/>
            <person name="Pereira M.F."/>
            <person name="Perotto S."/>
            <person name="Peter M."/>
            <person name="Pfister S."/>
            <person name="Riley R."/>
            <person name="Sitrit Y."/>
            <person name="Stielow J.B."/>
            <person name="Szollosi G."/>
            <person name="Zifcakova L."/>
            <person name="Stursova M."/>
            <person name="Spatafora J.W."/>
            <person name="Tedersoo L."/>
            <person name="Vaario L.M."/>
            <person name="Yamada A."/>
            <person name="Yan M."/>
            <person name="Wang P."/>
            <person name="Xu J."/>
            <person name="Bruns T."/>
            <person name="Baldrian P."/>
            <person name="Vilgalys R."/>
            <person name="Dunand C."/>
            <person name="Henrissat B."/>
            <person name="Grigoriev I.V."/>
            <person name="Hibbett D."/>
            <person name="Nagy L.G."/>
            <person name="Martin F.M."/>
        </authorList>
    </citation>
    <scope>NUCLEOTIDE SEQUENCE</scope>
    <source>
        <strain evidence="1">Prilba</strain>
    </source>
</reference>
<dbReference type="PANTHER" id="PTHR12277">
    <property type="entry name" value="ALPHA/BETA HYDROLASE DOMAIN-CONTAINING PROTEIN"/>
    <property type="match status" value="1"/>
</dbReference>
<reference evidence="1" key="1">
    <citation type="submission" date="2019-10" db="EMBL/GenBank/DDBJ databases">
        <authorList>
            <consortium name="DOE Joint Genome Institute"/>
            <person name="Kuo A."/>
            <person name="Miyauchi S."/>
            <person name="Kiss E."/>
            <person name="Drula E."/>
            <person name="Kohler A."/>
            <person name="Sanchez-Garcia M."/>
            <person name="Andreopoulos B."/>
            <person name="Barry K.W."/>
            <person name="Bonito G."/>
            <person name="Buee M."/>
            <person name="Carver A."/>
            <person name="Chen C."/>
            <person name="Cichocki N."/>
            <person name="Clum A."/>
            <person name="Culley D."/>
            <person name="Crous P.W."/>
            <person name="Fauchery L."/>
            <person name="Girlanda M."/>
            <person name="Hayes R."/>
            <person name="Keri Z."/>
            <person name="LaButti K."/>
            <person name="Lipzen A."/>
            <person name="Lombard V."/>
            <person name="Magnuson J."/>
            <person name="Maillard F."/>
            <person name="Morin E."/>
            <person name="Murat C."/>
            <person name="Nolan M."/>
            <person name="Ohm R."/>
            <person name="Pangilinan J."/>
            <person name="Pereira M."/>
            <person name="Perotto S."/>
            <person name="Peter M."/>
            <person name="Riley R."/>
            <person name="Sitrit Y."/>
            <person name="Stielow B."/>
            <person name="Szollosi G."/>
            <person name="Zifcakova L."/>
            <person name="Stursova M."/>
            <person name="Spatafora J.W."/>
            <person name="Tedersoo L."/>
            <person name="Vaario L.-M."/>
            <person name="Yamada A."/>
            <person name="Yan M."/>
            <person name="Wang P."/>
            <person name="Xu J."/>
            <person name="Bruns T."/>
            <person name="Baldrian P."/>
            <person name="Vilgalys R."/>
            <person name="Henrissat B."/>
            <person name="Grigoriev I.V."/>
            <person name="Hibbett D."/>
            <person name="Nagy L.G."/>
            <person name="Martin F.M."/>
        </authorList>
    </citation>
    <scope>NUCLEOTIDE SEQUENCE</scope>
    <source>
        <strain evidence="1">Prilba</strain>
    </source>
</reference>
<name>A0A9P5JWL4_9AGAM</name>
<proteinExistence type="predicted"/>
<dbReference type="GO" id="GO:0016020">
    <property type="term" value="C:membrane"/>
    <property type="evidence" value="ECO:0007669"/>
    <property type="project" value="TreeGrafter"/>
</dbReference>
<gene>
    <name evidence="1" type="ORF">DFH94DRAFT_780362</name>
</gene>
<evidence type="ECO:0000313" key="2">
    <source>
        <dbReference type="Proteomes" id="UP000759537"/>
    </source>
</evidence>
<dbReference type="OrthoDB" id="10249433at2759"/>
<dbReference type="AlphaFoldDB" id="A0A9P5JWL4"/>
<dbReference type="SUPFAM" id="SSF53474">
    <property type="entry name" value="alpha/beta-Hydrolases"/>
    <property type="match status" value="1"/>
</dbReference>
<dbReference type="GO" id="GO:0008474">
    <property type="term" value="F:palmitoyl-(protein) hydrolase activity"/>
    <property type="evidence" value="ECO:0007669"/>
    <property type="project" value="TreeGrafter"/>
</dbReference>
<keyword evidence="1" id="KW-0378">Hydrolase</keyword>
<dbReference type="PANTHER" id="PTHR12277:SF64">
    <property type="entry name" value="SUPERFAMILY HYDROLASE, PUTATIVE (AFU_ORTHOLOGUE AFUA_3G01760)-RELATED"/>
    <property type="match status" value="1"/>
</dbReference>
<organism evidence="1 2">
    <name type="scientific">Russula ochroleuca</name>
    <dbReference type="NCBI Taxonomy" id="152965"/>
    <lineage>
        <taxon>Eukaryota</taxon>
        <taxon>Fungi</taxon>
        <taxon>Dikarya</taxon>
        <taxon>Basidiomycota</taxon>
        <taxon>Agaricomycotina</taxon>
        <taxon>Agaricomycetes</taxon>
        <taxon>Russulales</taxon>
        <taxon>Russulaceae</taxon>
        <taxon>Russula</taxon>
    </lineage>
</organism>
<accession>A0A9P5JWL4</accession>
<dbReference type="Proteomes" id="UP000759537">
    <property type="component" value="Unassembled WGS sequence"/>
</dbReference>
<comment type="caution">
    <text evidence="1">The sequence shown here is derived from an EMBL/GenBank/DDBJ whole genome shotgun (WGS) entry which is preliminary data.</text>
</comment>
<dbReference type="Gene3D" id="3.40.50.1820">
    <property type="entry name" value="alpha/beta hydrolase"/>
    <property type="match status" value="1"/>
</dbReference>